<dbReference type="OrthoDB" id="10034042at2759"/>
<keyword evidence="1" id="KW-0677">Repeat</keyword>
<dbReference type="PANTHER" id="PTHR24111">
    <property type="entry name" value="LEUCINE-RICH REPEAT-CONTAINING PROTEIN 34"/>
    <property type="match status" value="1"/>
</dbReference>
<dbReference type="Proteomes" id="UP000663829">
    <property type="component" value="Unassembled WGS sequence"/>
</dbReference>
<organism evidence="3 6">
    <name type="scientific">Didymodactylos carnosus</name>
    <dbReference type="NCBI Taxonomy" id="1234261"/>
    <lineage>
        <taxon>Eukaryota</taxon>
        <taxon>Metazoa</taxon>
        <taxon>Spiralia</taxon>
        <taxon>Gnathifera</taxon>
        <taxon>Rotifera</taxon>
        <taxon>Eurotatoria</taxon>
        <taxon>Bdelloidea</taxon>
        <taxon>Philodinida</taxon>
        <taxon>Philodinidae</taxon>
        <taxon>Didymodactylos</taxon>
    </lineage>
</organism>
<gene>
    <name evidence="3" type="ORF">GPM918_LOCUS21730</name>
    <name evidence="2" type="ORF">OVA965_LOCUS12919</name>
    <name evidence="5" type="ORF">SRO942_LOCUS21728</name>
    <name evidence="4" type="ORF">TMI583_LOCUS12923</name>
</gene>
<protein>
    <submittedName>
        <fullName evidence="3">Uncharacterized protein</fullName>
    </submittedName>
</protein>
<dbReference type="SUPFAM" id="SSF52047">
    <property type="entry name" value="RNI-like"/>
    <property type="match status" value="1"/>
</dbReference>
<dbReference type="EMBL" id="CAJNOK010005288">
    <property type="protein sequence ID" value="CAF0967379.1"/>
    <property type="molecule type" value="Genomic_DNA"/>
</dbReference>
<evidence type="ECO:0000313" key="3">
    <source>
        <dbReference type="EMBL" id="CAF1162050.1"/>
    </source>
</evidence>
<dbReference type="SMART" id="SM00368">
    <property type="entry name" value="LRR_RI"/>
    <property type="match status" value="3"/>
</dbReference>
<evidence type="ECO:0000256" key="1">
    <source>
        <dbReference type="ARBA" id="ARBA00022737"/>
    </source>
</evidence>
<dbReference type="InterPro" id="IPR052201">
    <property type="entry name" value="LRR-containing_regulator"/>
</dbReference>
<feature type="non-terminal residue" evidence="3">
    <location>
        <position position="343"/>
    </location>
</feature>
<dbReference type="EMBL" id="CAJNOQ010007245">
    <property type="protein sequence ID" value="CAF1162050.1"/>
    <property type="molecule type" value="Genomic_DNA"/>
</dbReference>
<dbReference type="EMBL" id="CAJOBC010007245">
    <property type="protein sequence ID" value="CAF3925643.1"/>
    <property type="molecule type" value="Genomic_DNA"/>
</dbReference>
<dbReference type="Proteomes" id="UP000677228">
    <property type="component" value="Unassembled WGS sequence"/>
</dbReference>
<keyword evidence="6" id="KW-1185">Reference proteome</keyword>
<dbReference type="Gene3D" id="3.80.10.10">
    <property type="entry name" value="Ribonuclease Inhibitor"/>
    <property type="match status" value="1"/>
</dbReference>
<name>A0A814TGV7_9BILA</name>
<dbReference type="Proteomes" id="UP000682733">
    <property type="component" value="Unassembled WGS sequence"/>
</dbReference>
<reference evidence="3" key="1">
    <citation type="submission" date="2021-02" db="EMBL/GenBank/DDBJ databases">
        <authorList>
            <person name="Nowell W R."/>
        </authorList>
    </citation>
    <scope>NUCLEOTIDE SEQUENCE</scope>
</reference>
<accession>A0A814TGV7</accession>
<evidence type="ECO:0000313" key="2">
    <source>
        <dbReference type="EMBL" id="CAF0967379.1"/>
    </source>
</evidence>
<dbReference type="Pfam" id="PF13516">
    <property type="entry name" value="LRR_6"/>
    <property type="match status" value="2"/>
</dbReference>
<proteinExistence type="predicted"/>
<evidence type="ECO:0000313" key="5">
    <source>
        <dbReference type="EMBL" id="CAF3925643.1"/>
    </source>
</evidence>
<dbReference type="PANTHER" id="PTHR24111:SF0">
    <property type="entry name" value="LEUCINE-RICH REPEAT-CONTAINING PROTEIN"/>
    <property type="match status" value="1"/>
</dbReference>
<dbReference type="Proteomes" id="UP000681722">
    <property type="component" value="Unassembled WGS sequence"/>
</dbReference>
<dbReference type="InterPro" id="IPR032675">
    <property type="entry name" value="LRR_dom_sf"/>
</dbReference>
<evidence type="ECO:0000313" key="4">
    <source>
        <dbReference type="EMBL" id="CAF3739071.1"/>
    </source>
</evidence>
<sequence>MSDQDARRSFEDEYNKVVQTIHNRCNPQERLVQASKVVYGYYDIYEKDDLFAYKVLLGKLDFTEQLSNYQKTPATTNIKGVLSNVIKKIIDHFINSPDKHSMVEIHPFNNNLRSNAAPMIVEVALAFRCHMRNEISNDPAKAISQEKIYHELFRLSMEEIQATIRTIDIALIGIIKTLVKTTDLVVTAATKYKDFAITVTEKLEVSLMDSVREKVATMIGNVVDSKYGENIKGLNNNDTWIVGEELRKNRQWLKLDLGVNGITDDGVQILCEYLNKNTSLREIFLYDNQMSDQAAEAIANLLRYNKTLATLSLGGNRITDEGVRHLFDVLSGLNITLKELILY</sequence>
<dbReference type="AlphaFoldDB" id="A0A814TGV7"/>
<dbReference type="EMBL" id="CAJOBA010005294">
    <property type="protein sequence ID" value="CAF3739071.1"/>
    <property type="molecule type" value="Genomic_DNA"/>
</dbReference>
<evidence type="ECO:0000313" key="6">
    <source>
        <dbReference type="Proteomes" id="UP000663829"/>
    </source>
</evidence>
<comment type="caution">
    <text evidence="3">The sequence shown here is derived from an EMBL/GenBank/DDBJ whole genome shotgun (WGS) entry which is preliminary data.</text>
</comment>
<dbReference type="InterPro" id="IPR001611">
    <property type="entry name" value="Leu-rich_rpt"/>
</dbReference>